<proteinExistence type="predicted"/>
<dbReference type="AlphaFoldDB" id="A0AAE8SX43"/>
<reference evidence="1" key="1">
    <citation type="submission" date="2018-03" db="EMBL/GenBank/DDBJ databases">
        <authorList>
            <person name="Guldener U."/>
        </authorList>
    </citation>
    <scope>NUCLEOTIDE SEQUENCE</scope>
</reference>
<evidence type="ECO:0000313" key="1">
    <source>
        <dbReference type="EMBL" id="SPO04334.1"/>
    </source>
</evidence>
<accession>A0AAE8SX43</accession>
<comment type="caution">
    <text evidence="1">The sequence shown here is derived from an EMBL/GenBank/DDBJ whole genome shotgun (WGS) entry which is preliminary data.</text>
</comment>
<gene>
    <name evidence="1" type="ORF">DNG_07018</name>
</gene>
<evidence type="ECO:0000313" key="2">
    <source>
        <dbReference type="Proteomes" id="UP001187682"/>
    </source>
</evidence>
<sequence>MDLTDNLFPQLNPGNWLDDLNEFPLMDQMWPADSLESDMESDPSMDSAVEMMTAHLQRRSRAPSPSGEEYKRSWYSTPPKLHVYDGDVINILLNLSKTHISSTFAIFSDFEANSDTRAELWLAMAAVGGLYCTVYSGTNVAKMLFNDSRRLLLEQYLQGDSMSFDTTLSFAKTFILLEIYGLCSGDKRAYEFVEVFHGSKLDAGTPAAAAPVILGRGPAQPSCCEQNDQISETPHRWSSLCSELQSIA</sequence>
<dbReference type="EMBL" id="ONZQ02000010">
    <property type="protein sequence ID" value="SPO04334.1"/>
    <property type="molecule type" value="Genomic_DNA"/>
</dbReference>
<dbReference type="Proteomes" id="UP001187682">
    <property type="component" value="Unassembled WGS sequence"/>
</dbReference>
<protein>
    <submittedName>
        <fullName evidence="1">Uncharacterized protein</fullName>
    </submittedName>
</protein>
<organism evidence="1 2">
    <name type="scientific">Cephalotrichum gorgonifer</name>
    <dbReference type="NCBI Taxonomy" id="2041049"/>
    <lineage>
        <taxon>Eukaryota</taxon>
        <taxon>Fungi</taxon>
        <taxon>Dikarya</taxon>
        <taxon>Ascomycota</taxon>
        <taxon>Pezizomycotina</taxon>
        <taxon>Sordariomycetes</taxon>
        <taxon>Hypocreomycetidae</taxon>
        <taxon>Microascales</taxon>
        <taxon>Microascaceae</taxon>
        <taxon>Cephalotrichum</taxon>
    </lineage>
</organism>
<name>A0AAE8SX43_9PEZI</name>
<keyword evidence="2" id="KW-1185">Reference proteome</keyword>